<sequence>MKILIFLGIIAKCVFCDLIDFSKFRKSSLMPYGPSAPISPMADQARFDPTVDPLGLPARAGLAYSAEARSRYPV</sequence>
<dbReference type="VEuPathDB" id="MicrosporidiaDB:H312_01521"/>
<feature type="signal peptide" evidence="1">
    <location>
        <begin position="1"/>
        <end position="16"/>
    </location>
</feature>
<name>A0A059F1K2_9MICR</name>
<dbReference type="EMBL" id="KK365152">
    <property type="protein sequence ID" value="KCZ81035.1"/>
    <property type="molecule type" value="Genomic_DNA"/>
</dbReference>
<evidence type="ECO:0000313" key="3">
    <source>
        <dbReference type="Proteomes" id="UP000030655"/>
    </source>
</evidence>
<gene>
    <name evidence="2" type="ORF">H312_01521</name>
</gene>
<dbReference type="HOGENOM" id="CLU_2687320_0_0_1"/>
<reference evidence="3" key="1">
    <citation type="submission" date="2013-02" db="EMBL/GenBank/DDBJ databases">
        <authorList>
            <consortium name="The Broad Institute Genome Sequencing Platform"/>
            <person name="Cuomo C."/>
            <person name="Becnel J."/>
            <person name="Sanscrainte N."/>
            <person name="Walker B."/>
            <person name="Young S.K."/>
            <person name="Zeng Q."/>
            <person name="Gargeya S."/>
            <person name="Fitzgerald M."/>
            <person name="Haas B."/>
            <person name="Abouelleil A."/>
            <person name="Alvarado L."/>
            <person name="Arachchi H.M."/>
            <person name="Berlin A.M."/>
            <person name="Chapman S.B."/>
            <person name="Dewar J."/>
            <person name="Goldberg J."/>
            <person name="Griggs A."/>
            <person name="Gujja S."/>
            <person name="Hansen M."/>
            <person name="Howarth C."/>
            <person name="Imamovic A."/>
            <person name="Larimer J."/>
            <person name="McCowan C."/>
            <person name="Murphy C."/>
            <person name="Neiman D."/>
            <person name="Pearson M."/>
            <person name="Priest M."/>
            <person name="Roberts A."/>
            <person name="Saif S."/>
            <person name="Shea T."/>
            <person name="Sisk P."/>
            <person name="Sykes S."/>
            <person name="Wortman J."/>
            <person name="Nusbaum C."/>
            <person name="Birren B."/>
        </authorList>
    </citation>
    <scope>NUCLEOTIDE SEQUENCE [LARGE SCALE GENOMIC DNA]</scope>
    <source>
        <strain evidence="3">PRA339</strain>
    </source>
</reference>
<keyword evidence="1" id="KW-0732">Signal</keyword>
<evidence type="ECO:0000313" key="2">
    <source>
        <dbReference type="EMBL" id="KCZ81035.1"/>
    </source>
</evidence>
<protein>
    <submittedName>
        <fullName evidence="2">Uncharacterized protein</fullName>
    </submittedName>
</protein>
<evidence type="ECO:0000256" key="1">
    <source>
        <dbReference type="SAM" id="SignalP"/>
    </source>
</evidence>
<dbReference type="Proteomes" id="UP000030655">
    <property type="component" value="Unassembled WGS sequence"/>
</dbReference>
<keyword evidence="3" id="KW-1185">Reference proteome</keyword>
<dbReference type="AlphaFoldDB" id="A0A059F1K2"/>
<proteinExistence type="predicted"/>
<feature type="chain" id="PRO_5001571748" evidence="1">
    <location>
        <begin position="17"/>
        <end position="74"/>
    </location>
</feature>
<reference evidence="2 3" key="2">
    <citation type="submission" date="2014-03" db="EMBL/GenBank/DDBJ databases">
        <title>The Genome Sequence of Anncaliia algerae insect isolate PRA339.</title>
        <authorList>
            <consortium name="The Broad Institute Genome Sequencing Platform"/>
            <consortium name="The Broad Institute Genome Sequencing Center for Infectious Disease"/>
            <person name="Cuomo C."/>
            <person name="Becnel J."/>
            <person name="Sanscrainte N."/>
            <person name="Walker B."/>
            <person name="Young S.K."/>
            <person name="Zeng Q."/>
            <person name="Gargeya S."/>
            <person name="Fitzgerald M."/>
            <person name="Haas B."/>
            <person name="Abouelleil A."/>
            <person name="Alvarado L."/>
            <person name="Arachchi H.M."/>
            <person name="Berlin A.M."/>
            <person name="Chapman S.B."/>
            <person name="Dewar J."/>
            <person name="Goldberg J."/>
            <person name="Griggs A."/>
            <person name="Gujja S."/>
            <person name="Hansen M."/>
            <person name="Howarth C."/>
            <person name="Imamovic A."/>
            <person name="Larimer J."/>
            <person name="McCowan C."/>
            <person name="Murphy C."/>
            <person name="Neiman D."/>
            <person name="Pearson M."/>
            <person name="Priest M."/>
            <person name="Roberts A."/>
            <person name="Saif S."/>
            <person name="Shea T."/>
            <person name="Sisk P."/>
            <person name="Sykes S."/>
            <person name="Wortman J."/>
            <person name="Nusbaum C."/>
            <person name="Birren B."/>
        </authorList>
    </citation>
    <scope>NUCLEOTIDE SEQUENCE [LARGE SCALE GENOMIC DNA]</scope>
    <source>
        <strain evidence="2 3">PRA339</strain>
    </source>
</reference>
<accession>A0A059F1K2</accession>
<organism evidence="2 3">
    <name type="scientific">Anncaliia algerae PRA339</name>
    <dbReference type="NCBI Taxonomy" id="1288291"/>
    <lineage>
        <taxon>Eukaryota</taxon>
        <taxon>Fungi</taxon>
        <taxon>Fungi incertae sedis</taxon>
        <taxon>Microsporidia</taxon>
        <taxon>Tubulinosematoidea</taxon>
        <taxon>Tubulinosematidae</taxon>
        <taxon>Anncaliia</taxon>
    </lineage>
</organism>
<dbReference type="OrthoDB" id="10272095at2759"/>